<proteinExistence type="predicted"/>
<accession>A0A8F1MCK2</accession>
<evidence type="ECO:0000313" key="2">
    <source>
        <dbReference type="Proteomes" id="UP000679129"/>
    </source>
</evidence>
<dbReference type="EMBL" id="CP076460">
    <property type="protein sequence ID" value="QWQ32397.1"/>
    <property type="molecule type" value="Genomic_DNA"/>
</dbReference>
<dbReference type="Proteomes" id="UP000679129">
    <property type="component" value="Chromosome"/>
</dbReference>
<evidence type="ECO:0000313" key="1">
    <source>
        <dbReference type="EMBL" id="QWQ32397.1"/>
    </source>
</evidence>
<gene>
    <name evidence="1" type="ORF">KOY48_00695</name>
</gene>
<protein>
    <submittedName>
        <fullName evidence="1">Uncharacterized protein</fullName>
    </submittedName>
</protein>
<organism evidence="1 2">
    <name type="scientific">Candidatus Minimicrobia naudis</name>
    <dbReference type="NCBI Taxonomy" id="2841263"/>
    <lineage>
        <taxon>Bacteria</taxon>
        <taxon>Candidatus Saccharimonadota</taxon>
        <taxon>Candidatus Saccharimonadota incertae sedis</taxon>
        <taxon>Candidatus Minimicrobia</taxon>
    </lineage>
</organism>
<dbReference type="AlphaFoldDB" id="A0A8F1MCK2"/>
<sequence>MPRLKPLMVELKLYADNPIGVIVGRYITTEGSLGSTDGNLYKTYPAYAYR</sequence>
<keyword evidence="2" id="KW-1185">Reference proteome</keyword>
<reference evidence="1" key="1">
    <citation type="submission" date="2021-06" db="EMBL/GenBank/DDBJ databases">
        <title>An adapted protocol for Saccharibacteria cultivation: two new species join this phylum of Candidate Phyla Radiations.</title>
        <authorList>
            <person name="Ibrahim A."/>
            <person name="Maatouk M."/>
            <person name="Zgheib R."/>
            <person name="Haddad G."/>
            <person name="Bou Khalil J."/>
            <person name="Raoult D."/>
            <person name="Bittar F."/>
        </authorList>
    </citation>
    <scope>NUCLEOTIDE SEQUENCE</scope>
    <source>
        <strain evidence="1">IHU1</strain>
    </source>
</reference>
<name>A0A8F1MCK2_9BACT</name>
<dbReference type="KEGG" id="mnd:KOY48_00695"/>